<comment type="caution">
    <text evidence="1">The sequence shown here is derived from an EMBL/GenBank/DDBJ whole genome shotgun (WGS) entry which is preliminary data.</text>
</comment>
<dbReference type="EMBL" id="JBALHR010000002">
    <property type="protein sequence ID" value="MEH7827522.1"/>
    <property type="molecule type" value="Genomic_DNA"/>
</dbReference>
<organism evidence="1 2">
    <name type="scientific">Gemmobacter denitrificans</name>
    <dbReference type="NCBI Taxonomy" id="3123040"/>
    <lineage>
        <taxon>Bacteria</taxon>
        <taxon>Pseudomonadati</taxon>
        <taxon>Pseudomonadota</taxon>
        <taxon>Alphaproteobacteria</taxon>
        <taxon>Rhodobacterales</taxon>
        <taxon>Paracoccaceae</taxon>
        <taxon>Gemmobacter</taxon>
    </lineage>
</organism>
<protein>
    <submittedName>
        <fullName evidence="1">Uncharacterized protein</fullName>
    </submittedName>
</protein>
<sequence length="99" mass="11003">MRWLLILILAACGAQPSPLMFGAQRFDTVVEGRSYTLFKKDNRVEVIRLGWADPEEHPRIRATMFDLVPKLTGCSIVPSTLQGDSGAMRGRVTCPKGQQ</sequence>
<proteinExistence type="predicted"/>
<reference evidence="1" key="1">
    <citation type="submission" date="2024-02" db="EMBL/GenBank/DDBJ databases">
        <title>Genome sequences of strain Gemmobacter sp. JM10B15.</title>
        <authorList>
            <person name="Zhang M."/>
        </authorList>
    </citation>
    <scope>NUCLEOTIDE SEQUENCE</scope>
    <source>
        <strain evidence="1">JM10B15</strain>
    </source>
</reference>
<keyword evidence="2" id="KW-1185">Reference proteome</keyword>
<dbReference type="RefSeq" id="WP_335420517.1">
    <property type="nucleotide sequence ID" value="NZ_JBALHR010000002.1"/>
</dbReference>
<evidence type="ECO:0000313" key="1">
    <source>
        <dbReference type="EMBL" id="MEH7827522.1"/>
    </source>
</evidence>
<gene>
    <name evidence="1" type="ORF">V6590_05120</name>
</gene>
<evidence type="ECO:0000313" key="2">
    <source>
        <dbReference type="Proteomes" id="UP001431963"/>
    </source>
</evidence>
<name>A0ABU8BS45_9RHOB</name>
<dbReference type="Proteomes" id="UP001431963">
    <property type="component" value="Unassembled WGS sequence"/>
</dbReference>
<accession>A0ABU8BS45</accession>